<feature type="compositionally biased region" description="Polar residues" evidence="6">
    <location>
        <begin position="159"/>
        <end position="169"/>
    </location>
</feature>
<dbReference type="InterPro" id="IPR017892">
    <property type="entry name" value="Pkinase_C"/>
</dbReference>
<dbReference type="Pfam" id="PF00433">
    <property type="entry name" value="Pkinase_C"/>
    <property type="match status" value="1"/>
</dbReference>
<dbReference type="Proteomes" id="UP001239994">
    <property type="component" value="Unassembled WGS sequence"/>
</dbReference>
<feature type="domain" description="AGC-kinase C-terminal" evidence="7">
    <location>
        <begin position="15"/>
        <end position="59"/>
    </location>
</feature>
<evidence type="ECO:0000256" key="3">
    <source>
        <dbReference type="ARBA" id="ARBA00022741"/>
    </source>
</evidence>
<dbReference type="InterPro" id="IPR000961">
    <property type="entry name" value="AGC-kinase_C"/>
</dbReference>
<keyword evidence="5" id="KW-0067">ATP-binding</keyword>
<keyword evidence="9" id="KW-1185">Reference proteome</keyword>
<evidence type="ECO:0000313" key="8">
    <source>
        <dbReference type="EMBL" id="KAK1801436.1"/>
    </source>
</evidence>
<evidence type="ECO:0000313" key="9">
    <source>
        <dbReference type="Proteomes" id="UP001239994"/>
    </source>
</evidence>
<dbReference type="SMART" id="SM00133">
    <property type="entry name" value="S_TK_X"/>
    <property type="match status" value="1"/>
</dbReference>
<evidence type="ECO:0000256" key="5">
    <source>
        <dbReference type="ARBA" id="ARBA00022840"/>
    </source>
</evidence>
<comment type="caution">
    <text evidence="8">The sequence shown here is derived from an EMBL/GenBank/DDBJ whole genome shotgun (WGS) entry which is preliminary data.</text>
</comment>
<evidence type="ECO:0000256" key="2">
    <source>
        <dbReference type="ARBA" id="ARBA00022679"/>
    </source>
</evidence>
<evidence type="ECO:0000256" key="6">
    <source>
        <dbReference type="SAM" id="MobiDB-lite"/>
    </source>
</evidence>
<dbReference type="GO" id="GO:0004674">
    <property type="term" value="F:protein serine/threonine kinase activity"/>
    <property type="evidence" value="ECO:0007669"/>
    <property type="project" value="UniProtKB-KW"/>
</dbReference>
<evidence type="ECO:0000259" key="7">
    <source>
        <dbReference type="SMART" id="SM00133"/>
    </source>
</evidence>
<dbReference type="AlphaFoldDB" id="A0AAD9E160"/>
<name>A0AAD9E160_9TELE</name>
<sequence length="169" mass="18640">MSLWGELQTLRCLCGLEQKQVTPPFKPQITDEYGLDNFDTQFTNEPVQLTPDDDDSYECCCWQSVSDCVLLWSSLTRHGASSHRGTPNCSRSGAYKSQEVVKTKAECCDGDGPDSRIPAQFPFIRTRERSDGNAAGHCGSPSPKAPATALGSDLRQQRKVCSTRNFRGT</sequence>
<keyword evidence="3" id="KW-0547">Nucleotide-binding</keyword>
<dbReference type="GO" id="GO:0005524">
    <property type="term" value="F:ATP binding"/>
    <property type="evidence" value="ECO:0007669"/>
    <property type="project" value="UniProtKB-KW"/>
</dbReference>
<keyword evidence="2" id="KW-0808">Transferase</keyword>
<organism evidence="8 9">
    <name type="scientific">Electrophorus voltai</name>
    <dbReference type="NCBI Taxonomy" id="2609070"/>
    <lineage>
        <taxon>Eukaryota</taxon>
        <taxon>Metazoa</taxon>
        <taxon>Chordata</taxon>
        <taxon>Craniata</taxon>
        <taxon>Vertebrata</taxon>
        <taxon>Euteleostomi</taxon>
        <taxon>Actinopterygii</taxon>
        <taxon>Neopterygii</taxon>
        <taxon>Teleostei</taxon>
        <taxon>Ostariophysi</taxon>
        <taxon>Gymnotiformes</taxon>
        <taxon>Gymnotoidei</taxon>
        <taxon>Gymnotidae</taxon>
        <taxon>Electrophorus</taxon>
    </lineage>
</organism>
<dbReference type="Gene3D" id="3.30.200.20">
    <property type="entry name" value="Phosphorylase Kinase, domain 1"/>
    <property type="match status" value="1"/>
</dbReference>
<proteinExistence type="predicted"/>
<keyword evidence="4" id="KW-0418">Kinase</keyword>
<dbReference type="Gene3D" id="1.10.510.10">
    <property type="entry name" value="Transferase(Phosphotransferase) domain 1"/>
    <property type="match status" value="1"/>
</dbReference>
<protein>
    <recommendedName>
        <fullName evidence="7">AGC-kinase C-terminal domain-containing protein</fullName>
    </recommendedName>
</protein>
<accession>A0AAD9E160</accession>
<evidence type="ECO:0000256" key="1">
    <source>
        <dbReference type="ARBA" id="ARBA00022527"/>
    </source>
</evidence>
<keyword evidence="1" id="KW-0723">Serine/threonine-protein kinase</keyword>
<gene>
    <name evidence="8" type="ORF">P4O66_022700</name>
</gene>
<dbReference type="EMBL" id="JAROKS010000009">
    <property type="protein sequence ID" value="KAK1801436.1"/>
    <property type="molecule type" value="Genomic_DNA"/>
</dbReference>
<reference evidence="8" key="1">
    <citation type="submission" date="2023-03" db="EMBL/GenBank/DDBJ databases">
        <title>Electrophorus voltai genome.</title>
        <authorList>
            <person name="Bian C."/>
        </authorList>
    </citation>
    <scope>NUCLEOTIDE SEQUENCE</scope>
    <source>
        <strain evidence="8">CB-2022</strain>
        <tissue evidence="8">Muscle</tissue>
    </source>
</reference>
<feature type="region of interest" description="Disordered" evidence="6">
    <location>
        <begin position="130"/>
        <end position="169"/>
    </location>
</feature>
<evidence type="ECO:0000256" key="4">
    <source>
        <dbReference type="ARBA" id="ARBA00022777"/>
    </source>
</evidence>